<protein>
    <submittedName>
        <fullName evidence="11">Thrombospondin type-1 domain-containing protein 7B</fullName>
    </submittedName>
</protein>
<dbReference type="OrthoDB" id="5814848at2759"/>
<dbReference type="FunFam" id="2.20.100.10:FF:000050">
    <property type="entry name" value="Thrombospondin type 1 domain containing 7B"/>
    <property type="match status" value="1"/>
</dbReference>
<dbReference type="InterPro" id="IPR036383">
    <property type="entry name" value="TSP1_rpt_sf"/>
</dbReference>
<evidence type="ECO:0000259" key="10">
    <source>
        <dbReference type="Pfam" id="PF23308"/>
    </source>
</evidence>
<keyword evidence="6" id="KW-0472">Membrane</keyword>
<accession>A0A556V2F9</accession>
<feature type="domain" description="Thrombospondin type-1" evidence="10">
    <location>
        <begin position="1406"/>
        <end position="1445"/>
    </location>
</feature>
<dbReference type="FunFam" id="2.20.100.10:FF:000019">
    <property type="entry name" value="Thrombospondin type 1 domain containing 7A"/>
    <property type="match status" value="1"/>
</dbReference>
<keyword evidence="12" id="KW-1185">Reference proteome</keyword>
<dbReference type="Pfam" id="PF19030">
    <property type="entry name" value="TSP1_ADAMTS"/>
    <property type="match status" value="1"/>
</dbReference>
<evidence type="ECO:0000313" key="12">
    <source>
        <dbReference type="Proteomes" id="UP000319801"/>
    </source>
</evidence>
<dbReference type="PROSITE" id="PS50092">
    <property type="entry name" value="TSP1"/>
    <property type="match status" value="11"/>
</dbReference>
<dbReference type="InterPro" id="IPR051418">
    <property type="entry name" value="Spondin/Thrombospondin_T1"/>
</dbReference>
<evidence type="ECO:0000256" key="5">
    <source>
        <dbReference type="ARBA" id="ARBA00022989"/>
    </source>
</evidence>
<evidence type="ECO:0000256" key="6">
    <source>
        <dbReference type="ARBA" id="ARBA00023136"/>
    </source>
</evidence>
<sequence length="1502" mass="167389">MLDSGESSSLPTALPVQPLVPSSLPCLMHGVQPDCTWGECTAPECGSAGLQIRSVWCVHSEGWSTHQSNCQLWKRPALQRPCLKVCEWQRQLFKWQPSAWGPCSPTPALAAEQCVTAQRGLQRRTAVCILHLNGTTVNPHICEAFSPSPELERACLLPCALDCVVSNFSHWSPCSRTCAPALQHRTRQVLAPPIYGGAACPSLTQVRQCVHNIIHCPAEQQKHSYSLWAGPWSPCRRKGTTPTGRTTVDFDNTLSGHIVGKPSHGIRQHPGNIHFQHHHHDDHRNLKASWDIHVGYQTRQVRCMRSDGKNAMLSLCDHVGTSVNFRSCVMPRDCDVSAWSAWSPCSKTCRTSDQSAGFHSRKRSVRTVPVAGGEECSPLEEVETCNTLEKLLPLCPRYDWKVTNWSSCQVGPLISQQDRRHGNSSFLCGGGIQTREAYCVRIFANATKSRTSRPVDQNLCSNSPPSLIQFCSIPCLKPCRLSAWSPWAPCIHDNSVDQPGTKGFRIRMRFIVEEPWGESESCPHVSEAMTCDHPMSLLWRVMSRGPCMPKDGACGPGVQEQAVECVTVTGDVVPTERCPGDPPPLRKPCEMPCADDCVLGEWSSWSSCSHCCYSKQVQGKQTRSRVILAPSGELGKGCLPPPVLEQWRVCSNQTSAVYYWDTSPWGPCTPDSETERKSTEQEEIEEGACGTGIQIRHVSCRRLEGREVELNSCPESSRPEQRRSCILPCEVDCIVTPFSEWSPCPMSCSQMNNSISSQSRHRIIIQEPANGGQECPATLFEERECDPQPLCPTYRWQTHRWNQCILVPDSVRQVVGTHSETCGLGLQTRAVTCVGMDDAPADMAECVRWAGAMPNAVQQCRVACKDDCIFSPWSKFSQCHGCGDSRTRTRSLIGRSKKWFRCQQETLVERDACPCSMYHTKLYGTWSPCLLPDPHQAVGNPFTKRSFHSVQRITQAWRIHEEGKECGQGWRYRALACLDHHDRLVDPVFCNSSGVEEEPCAVPCPLDCRLSEWSAWSSCSAPCGGGVKVRARWLKEKPFNGGRPCPKLNIKNQVSEVVPCYSECNQYSWEAEPWSMCVINPTIAIRITSQTQPSCGEGVVTRKIRCVRKEEDGQSNVNESLCSQHNQPITAQACYLPCPGQCVTSEWSPWSECVMGCNEKEIRWRSKRILRMPGRGHTCPELNQTQSCTNTSCISYSYAYSDWSSCRLNDNAVCGQGTKTRLLNCIDSDGKLVELSMCKEGAECGDGLRKRNVSCVVHWGSFSGPHQPKAVPDDHCVENKLSRTKETELHQPCNIPCPGDCHLTSWSPWSVCQLLCLDGRSFEMLGHQARSRAVIIQVPENKSSCPSQVYEARPCQRGTCLSYEWVTGEWKDNHRAVWCQRSDGVNVTGRGCLLQTKPSTVHQCSPPCVKPFSICTQSGMCGCEKGFIEVMTSNGFLDYCTKTPGMDYKKANTKSGGRLRRMHKQNENQAWTLQPLGPGEGAAYLQQCVKYYYCKILCVFLP</sequence>
<gene>
    <name evidence="11" type="ORF">Baya_11621</name>
</gene>
<comment type="caution">
    <text evidence="11">The sequence shown here is derived from an EMBL/GenBank/DDBJ whole genome shotgun (WGS) entry which is preliminary data.</text>
</comment>
<feature type="domain" description="Spondin-like TSP1" evidence="9">
    <location>
        <begin position="334"/>
        <end position="387"/>
    </location>
</feature>
<dbReference type="GO" id="GO:0016020">
    <property type="term" value="C:membrane"/>
    <property type="evidence" value="ECO:0007669"/>
    <property type="project" value="UniProtKB-SubCell"/>
</dbReference>
<evidence type="ECO:0000256" key="1">
    <source>
        <dbReference type="ARBA" id="ARBA00004479"/>
    </source>
</evidence>
<dbReference type="FunFam" id="2.20.100.10:FF:000031">
    <property type="entry name" value="Thrombospondin type 1 domain containing 7A"/>
    <property type="match status" value="1"/>
</dbReference>
<feature type="domain" description="Spondin-like TSP1" evidence="9">
    <location>
        <begin position="163"/>
        <end position="211"/>
    </location>
</feature>
<dbReference type="EMBL" id="VCAZ01000101">
    <property type="protein sequence ID" value="TSS35884.1"/>
    <property type="molecule type" value="Genomic_DNA"/>
</dbReference>
<feature type="domain" description="Spondin-like TSP1" evidence="9">
    <location>
        <begin position="733"/>
        <end position="791"/>
    </location>
</feature>
<dbReference type="Pfam" id="PF00090">
    <property type="entry name" value="TSP_1"/>
    <property type="match status" value="2"/>
</dbReference>
<feature type="domain" description="Spondin-like TSP1" evidence="9">
    <location>
        <begin position="1008"/>
        <end position="1057"/>
    </location>
</feature>
<evidence type="ECO:0000256" key="2">
    <source>
        <dbReference type="ARBA" id="ARBA00022692"/>
    </source>
</evidence>
<proteinExistence type="predicted"/>
<dbReference type="SUPFAM" id="SSF82895">
    <property type="entry name" value="TSP-1 type 1 repeat"/>
    <property type="match status" value="10"/>
</dbReference>
<dbReference type="FunFam" id="2.20.100.10:FF:000018">
    <property type="entry name" value="Thrombospondin type 1 domain containing 7A"/>
    <property type="match status" value="1"/>
</dbReference>
<evidence type="ECO:0000256" key="7">
    <source>
        <dbReference type="ARBA" id="ARBA00023157"/>
    </source>
</evidence>
<keyword evidence="2" id="KW-0812">Transmembrane</keyword>
<evidence type="ECO:0000259" key="9">
    <source>
        <dbReference type="Pfam" id="PF19028"/>
    </source>
</evidence>
<organism evidence="11 12">
    <name type="scientific">Bagarius yarrelli</name>
    <name type="common">Goonch</name>
    <name type="synonym">Bagrus yarrelli</name>
    <dbReference type="NCBI Taxonomy" id="175774"/>
    <lineage>
        <taxon>Eukaryota</taxon>
        <taxon>Metazoa</taxon>
        <taxon>Chordata</taxon>
        <taxon>Craniata</taxon>
        <taxon>Vertebrata</taxon>
        <taxon>Euteleostomi</taxon>
        <taxon>Actinopterygii</taxon>
        <taxon>Neopterygii</taxon>
        <taxon>Teleostei</taxon>
        <taxon>Ostariophysi</taxon>
        <taxon>Siluriformes</taxon>
        <taxon>Sisoridae</taxon>
        <taxon>Sisorinae</taxon>
        <taxon>Bagarius</taxon>
    </lineage>
</organism>
<dbReference type="SMART" id="SM00209">
    <property type="entry name" value="TSP1"/>
    <property type="match status" value="12"/>
</dbReference>
<dbReference type="InterPro" id="IPR000884">
    <property type="entry name" value="TSP1_rpt"/>
</dbReference>
<keyword evidence="7" id="KW-1015">Disulfide bond</keyword>
<dbReference type="PANTHER" id="PTHR11311:SF7">
    <property type="entry name" value="THROMBOSPONDIN TYPE-1 DOMAIN-CONTAINING PROTEIN 7B"/>
    <property type="match status" value="1"/>
</dbReference>
<dbReference type="PANTHER" id="PTHR11311">
    <property type="entry name" value="SPONDIN"/>
    <property type="match status" value="1"/>
</dbReference>
<dbReference type="Proteomes" id="UP000319801">
    <property type="component" value="Unassembled WGS sequence"/>
</dbReference>
<keyword evidence="8" id="KW-0325">Glycoprotein</keyword>
<dbReference type="InterPro" id="IPR044004">
    <property type="entry name" value="TSP1_spondin_dom"/>
</dbReference>
<dbReference type="InterPro" id="IPR056991">
    <property type="entry name" value="TSP1_TSH7A-B_C"/>
</dbReference>
<name>A0A556V2F9_BAGYA</name>
<evidence type="ECO:0000256" key="4">
    <source>
        <dbReference type="ARBA" id="ARBA00022737"/>
    </source>
</evidence>
<dbReference type="FunFam" id="2.20.100.10:FF:000027">
    <property type="entry name" value="Thrombospondin type 1 domain containing 7A"/>
    <property type="match status" value="1"/>
</dbReference>
<keyword evidence="3" id="KW-0732">Signal</keyword>
<dbReference type="Pfam" id="PF23308">
    <property type="entry name" value="TSP1_TSH7A-B_C"/>
    <property type="match status" value="1"/>
</dbReference>
<keyword evidence="5" id="KW-1133">Transmembrane helix</keyword>
<dbReference type="Gene3D" id="2.20.100.10">
    <property type="entry name" value="Thrombospondin type-1 (TSP1) repeat"/>
    <property type="match status" value="8"/>
</dbReference>
<keyword evidence="4" id="KW-0677">Repeat</keyword>
<evidence type="ECO:0000313" key="11">
    <source>
        <dbReference type="EMBL" id="TSS35884.1"/>
    </source>
</evidence>
<comment type="subcellular location">
    <subcellularLocation>
        <location evidence="1">Membrane</location>
        <topology evidence="1">Single-pass type I membrane protein</topology>
    </subcellularLocation>
</comment>
<evidence type="ECO:0000256" key="3">
    <source>
        <dbReference type="ARBA" id="ARBA00022729"/>
    </source>
</evidence>
<evidence type="ECO:0000256" key="8">
    <source>
        <dbReference type="ARBA" id="ARBA00023180"/>
    </source>
</evidence>
<dbReference type="FunFam" id="2.20.100.10:FF:000015">
    <property type="entry name" value="Thrombospondin, type I, domain containing 7A"/>
    <property type="match status" value="1"/>
</dbReference>
<dbReference type="Pfam" id="PF19028">
    <property type="entry name" value="TSP1_spondin"/>
    <property type="match status" value="4"/>
</dbReference>
<reference evidence="11 12" key="1">
    <citation type="journal article" date="2019" name="Genome Biol. Evol.">
        <title>Whole-Genome Sequencing of the Giant Devil Catfish, Bagarius yarrelli.</title>
        <authorList>
            <person name="Jiang W."/>
            <person name="Lv Y."/>
            <person name="Cheng L."/>
            <person name="Yang K."/>
            <person name="Chao B."/>
            <person name="Wang X."/>
            <person name="Li Y."/>
            <person name="Pan X."/>
            <person name="You X."/>
            <person name="Zhang Y."/>
            <person name="Yang J."/>
            <person name="Li J."/>
            <person name="Zhang X."/>
            <person name="Liu S."/>
            <person name="Sun C."/>
            <person name="Yang J."/>
            <person name="Shi Q."/>
        </authorList>
    </citation>
    <scope>NUCLEOTIDE SEQUENCE [LARGE SCALE GENOMIC DNA]</scope>
    <source>
        <strain evidence="11">JWS20170419001</strain>
        <tissue evidence="11">Muscle</tissue>
    </source>
</reference>